<dbReference type="Pfam" id="PF13516">
    <property type="entry name" value="LRR_6"/>
    <property type="match status" value="2"/>
</dbReference>
<protein>
    <recommendedName>
        <fullName evidence="4">Protein NLRC3</fullName>
    </recommendedName>
</protein>
<evidence type="ECO:0008006" key="4">
    <source>
        <dbReference type="Google" id="ProtNLM"/>
    </source>
</evidence>
<dbReference type="Proteomes" id="UP000815325">
    <property type="component" value="Unassembled WGS sequence"/>
</dbReference>
<dbReference type="Gene3D" id="3.80.10.10">
    <property type="entry name" value="Ribonuclease Inhibitor"/>
    <property type="match status" value="2"/>
</dbReference>
<dbReference type="InterPro" id="IPR052394">
    <property type="entry name" value="LRR-containing"/>
</dbReference>
<comment type="caution">
    <text evidence="2">The sequence shown here is derived from an EMBL/GenBank/DDBJ whole genome shotgun (WGS) entry which is preliminary data.</text>
</comment>
<gene>
    <name evidence="2" type="ORF">DUNSADRAFT_17161</name>
</gene>
<dbReference type="InterPro" id="IPR032675">
    <property type="entry name" value="LRR_dom_sf"/>
</dbReference>
<comment type="subcellular location">
    <subcellularLocation>
        <location evidence="1">Cytoplasm</location>
        <location evidence="1">Cytoskeleton</location>
        <location evidence="1">Cilium axoneme</location>
    </subcellularLocation>
</comment>
<dbReference type="SMART" id="SM00368">
    <property type="entry name" value="LRR_RI"/>
    <property type="match status" value="4"/>
</dbReference>
<keyword evidence="3" id="KW-1185">Reference proteome</keyword>
<evidence type="ECO:0000313" key="3">
    <source>
        <dbReference type="Proteomes" id="UP000815325"/>
    </source>
</evidence>
<dbReference type="PANTHER" id="PTHR24114:SF2">
    <property type="entry name" value="F-BOX DOMAIN-CONTAINING PROTEIN-RELATED"/>
    <property type="match status" value="1"/>
</dbReference>
<dbReference type="PANTHER" id="PTHR24114">
    <property type="entry name" value="LEUCINE RICH REPEAT FAMILY PROTEIN"/>
    <property type="match status" value="1"/>
</dbReference>
<dbReference type="EMBL" id="MU069517">
    <property type="protein sequence ID" value="KAF5840317.1"/>
    <property type="molecule type" value="Genomic_DNA"/>
</dbReference>
<name>A0ABQ7H0E7_DUNSA</name>
<dbReference type="InterPro" id="IPR001611">
    <property type="entry name" value="Leu-rich_rpt"/>
</dbReference>
<dbReference type="SUPFAM" id="SSF52047">
    <property type="entry name" value="RNI-like"/>
    <property type="match status" value="1"/>
</dbReference>
<evidence type="ECO:0000313" key="2">
    <source>
        <dbReference type="EMBL" id="KAF5840317.1"/>
    </source>
</evidence>
<evidence type="ECO:0000256" key="1">
    <source>
        <dbReference type="ARBA" id="ARBA00004430"/>
    </source>
</evidence>
<reference evidence="2" key="1">
    <citation type="submission" date="2017-08" db="EMBL/GenBank/DDBJ databases">
        <authorList>
            <person name="Polle J.E."/>
            <person name="Barry K."/>
            <person name="Cushman J."/>
            <person name="Schmutz J."/>
            <person name="Tran D."/>
            <person name="Hathwaick L.T."/>
            <person name="Yim W.C."/>
            <person name="Jenkins J."/>
            <person name="Mckie-Krisberg Z.M."/>
            <person name="Prochnik S."/>
            <person name="Lindquist E."/>
            <person name="Dockter R.B."/>
            <person name="Adam C."/>
            <person name="Molina H."/>
            <person name="Bunkerborg J."/>
            <person name="Jin E."/>
            <person name="Buchheim M."/>
            <person name="Magnuson J."/>
        </authorList>
    </citation>
    <scope>NUCLEOTIDE SEQUENCE</scope>
    <source>
        <strain evidence="2">CCAP 19/18</strain>
    </source>
</reference>
<proteinExistence type="predicted"/>
<organism evidence="2 3">
    <name type="scientific">Dunaliella salina</name>
    <name type="common">Green alga</name>
    <name type="synonym">Protococcus salinus</name>
    <dbReference type="NCBI Taxonomy" id="3046"/>
    <lineage>
        <taxon>Eukaryota</taxon>
        <taxon>Viridiplantae</taxon>
        <taxon>Chlorophyta</taxon>
        <taxon>core chlorophytes</taxon>
        <taxon>Chlorophyceae</taxon>
        <taxon>CS clade</taxon>
        <taxon>Chlamydomonadales</taxon>
        <taxon>Dunaliellaceae</taxon>
        <taxon>Dunaliella</taxon>
    </lineage>
</organism>
<sequence>MQTVEVPGKGKTALGDLTTWEVVQLYIKPMTEKPKLDYVQATARSYCRHPWNRESIFREDIPECPRSLNMTRECKGRQMWGPCTFFVSHCWAYKFKDLVNLVIRHYDAQPGTNLGRSYMPIYYWTDVFAVGQHFQGDFKDHPDSDFAGVIRASQAVLLTILPWRSPLVVERVWCLFEALQAVSAHVNLELLVEQIESMQSISKLHQVFTRTVIEPLDIKKSKASVPSDKVFILEQVEMTVGIRMFNRILQDALRRKVLEVLLITAVLKNDMESVQKLVRSEVFVSSNVLSFSGYTAFSTDDRGLKALALVIKHSPNVSKLLLHTTEDSRAKVEGFAALMSALKNNNSLTDLTLAKNPKDDLRTHTGGWVGPKAMESLAEMLPTNCKLRRLDLSRNIKMGSQGFSFLARGLRQSERSGITCGADSRGVSALVDVLAASSVSSAMSQHKGLSMFSPAGSGFLKQHLGATQRSDLSKSDTLPAPAPERFEPRASWEIGPIKTAMCMGLQSSHSLSYLDLSHNPLGDAGVELLAGALKASESCSVLLLQACDFRQDGAAALGALLASNSCPLQELSLACNPLTSLGASAFMPGIRANHTLCLLDMHKCSISSKEGLGSIAHGVQSNKGNTALKKLYMYNVLSASDGAAAHLARLKNACMQLDVDTRTPRATHWP</sequence>
<accession>A0ABQ7H0E7</accession>